<dbReference type="EMBL" id="CP108090">
    <property type="protein sequence ID" value="WUQ10230.1"/>
    <property type="molecule type" value="Genomic_DNA"/>
</dbReference>
<organism evidence="1 2">
    <name type="scientific">Streptomyces virginiae</name>
    <name type="common">Streptomyces cinnamonensis</name>
    <dbReference type="NCBI Taxonomy" id="1961"/>
    <lineage>
        <taxon>Bacteria</taxon>
        <taxon>Bacillati</taxon>
        <taxon>Actinomycetota</taxon>
        <taxon>Actinomycetes</taxon>
        <taxon>Kitasatosporales</taxon>
        <taxon>Streptomycetaceae</taxon>
        <taxon>Streptomyces</taxon>
    </lineage>
</organism>
<name>A0ABZ1T468_STRVG</name>
<evidence type="ECO:0000313" key="1">
    <source>
        <dbReference type="EMBL" id="WUQ10230.1"/>
    </source>
</evidence>
<protein>
    <submittedName>
        <fullName evidence="1">Uncharacterized protein</fullName>
    </submittedName>
</protein>
<dbReference type="Proteomes" id="UP001432039">
    <property type="component" value="Chromosome"/>
</dbReference>
<keyword evidence="2" id="KW-1185">Reference proteome</keyword>
<reference evidence="1" key="1">
    <citation type="submission" date="2022-10" db="EMBL/GenBank/DDBJ databases">
        <title>The complete genomes of actinobacterial strains from the NBC collection.</title>
        <authorList>
            <person name="Joergensen T.S."/>
            <person name="Alvarez Arevalo M."/>
            <person name="Sterndorff E.B."/>
            <person name="Faurdal D."/>
            <person name="Vuksanovic O."/>
            <person name="Mourched A.-S."/>
            <person name="Charusanti P."/>
            <person name="Shaw S."/>
            <person name="Blin K."/>
            <person name="Weber T."/>
        </authorList>
    </citation>
    <scope>NUCLEOTIDE SEQUENCE</scope>
    <source>
        <strain evidence="1">NBC_00248</strain>
    </source>
</reference>
<dbReference type="RefSeq" id="WP_328959792.1">
    <property type="nucleotide sequence ID" value="NZ_CP108090.1"/>
</dbReference>
<accession>A0ABZ1T468</accession>
<sequence>MDTFADRFDAGWTWWEAAIEEAQEGRWIRTQRNGKPSRTSAPPQTLAGILTWAAR</sequence>
<proteinExistence type="predicted"/>
<evidence type="ECO:0000313" key="2">
    <source>
        <dbReference type="Proteomes" id="UP001432039"/>
    </source>
</evidence>
<gene>
    <name evidence="1" type="ORF">OG517_01585</name>
</gene>